<accession>A0A1F4T7Y4</accession>
<dbReference type="PANTHER" id="PTHR43075:SF1">
    <property type="entry name" value="FORMATE LYASE ACTIVATING ENZYME, PUTATIVE (AFU_ORTHOLOGUE AFUA_2G15630)-RELATED"/>
    <property type="match status" value="1"/>
</dbReference>
<feature type="binding site" evidence="5">
    <location>
        <position position="70"/>
    </location>
    <ligand>
        <name>[4Fe-4S] cluster</name>
        <dbReference type="ChEBI" id="CHEBI:49883"/>
        <note>4Fe-4S-S-AdoMet</note>
    </ligand>
</feature>
<keyword evidence="4 5" id="KW-0411">Iron-sulfur</keyword>
<reference evidence="7 8" key="1">
    <citation type="journal article" date="2016" name="Nat. Commun.">
        <title>Thousands of microbial genomes shed light on interconnected biogeochemical processes in an aquifer system.</title>
        <authorList>
            <person name="Anantharaman K."/>
            <person name="Brown C.T."/>
            <person name="Hug L.A."/>
            <person name="Sharon I."/>
            <person name="Castelle C.J."/>
            <person name="Probst A.J."/>
            <person name="Thomas B.C."/>
            <person name="Singh A."/>
            <person name="Wilkins M.J."/>
            <person name="Karaoz U."/>
            <person name="Brodie E.L."/>
            <person name="Williams K.H."/>
            <person name="Hubbard S.S."/>
            <person name="Banfield J.F."/>
        </authorList>
    </citation>
    <scope>NUCLEOTIDE SEQUENCE [LARGE SCALE GENOMIC DNA]</scope>
</reference>
<dbReference type="InterPro" id="IPR040085">
    <property type="entry name" value="MJ0674-like"/>
</dbReference>
<dbReference type="SFLD" id="SFLDG01099">
    <property type="entry name" value="Uncharacterised_Radical_SAM_Su"/>
    <property type="match status" value="1"/>
</dbReference>
<dbReference type="InterPro" id="IPR016431">
    <property type="entry name" value="Pyrv-formate_lyase-activ_prd"/>
</dbReference>
<dbReference type="PANTHER" id="PTHR43075">
    <property type="entry name" value="FORMATE LYASE ACTIVATING ENZYME, PUTATIVE (AFU_ORTHOLOGUE AFUA_2G15630)-RELATED"/>
    <property type="match status" value="1"/>
</dbReference>
<comment type="cofactor">
    <cofactor evidence="5">
        <name>[4Fe-4S] cluster</name>
        <dbReference type="ChEBI" id="CHEBI:49883"/>
    </cofactor>
    <text evidence="5">Binds 1 [4Fe-4S] cluster. The cluster is coordinated with 3 cysteines and an exchangeable S-adenosyl-L-methionine.</text>
</comment>
<feature type="domain" description="Radical SAM core" evidence="6">
    <location>
        <begin position="58"/>
        <end position="206"/>
    </location>
</feature>
<dbReference type="PIRSF" id="PIRSF004869">
    <property type="entry name" value="PflX_prd"/>
    <property type="match status" value="1"/>
</dbReference>
<evidence type="ECO:0000313" key="8">
    <source>
        <dbReference type="Proteomes" id="UP000178602"/>
    </source>
</evidence>
<evidence type="ECO:0000259" key="6">
    <source>
        <dbReference type="Pfam" id="PF04055"/>
    </source>
</evidence>
<keyword evidence="2 5" id="KW-0479">Metal-binding</keyword>
<evidence type="ECO:0000256" key="5">
    <source>
        <dbReference type="PIRSR" id="PIRSR004869-50"/>
    </source>
</evidence>
<dbReference type="SUPFAM" id="SSF102114">
    <property type="entry name" value="Radical SAM enzymes"/>
    <property type="match status" value="1"/>
</dbReference>
<dbReference type="GO" id="GO:0046872">
    <property type="term" value="F:metal ion binding"/>
    <property type="evidence" value="ECO:0007669"/>
    <property type="project" value="UniProtKB-KW"/>
</dbReference>
<evidence type="ECO:0000256" key="4">
    <source>
        <dbReference type="ARBA" id="ARBA00023014"/>
    </source>
</evidence>
<dbReference type="EMBL" id="MEUG01000001">
    <property type="protein sequence ID" value="OGC28825.1"/>
    <property type="molecule type" value="Genomic_DNA"/>
</dbReference>
<evidence type="ECO:0000256" key="2">
    <source>
        <dbReference type="ARBA" id="ARBA00022723"/>
    </source>
</evidence>
<dbReference type="AlphaFoldDB" id="A0A1F4T7Y4"/>
<dbReference type="InterPro" id="IPR007197">
    <property type="entry name" value="rSAM"/>
</dbReference>
<evidence type="ECO:0000256" key="3">
    <source>
        <dbReference type="ARBA" id="ARBA00023004"/>
    </source>
</evidence>
<dbReference type="Proteomes" id="UP000178602">
    <property type="component" value="Unassembled WGS sequence"/>
</dbReference>
<dbReference type="InterPro" id="IPR013785">
    <property type="entry name" value="Aldolase_TIM"/>
</dbReference>
<feature type="binding site" evidence="5">
    <location>
        <position position="67"/>
    </location>
    <ligand>
        <name>[4Fe-4S] cluster</name>
        <dbReference type="ChEBI" id="CHEBI:49883"/>
        <note>4Fe-4S-S-AdoMet</note>
    </ligand>
</feature>
<feature type="binding site" evidence="5">
    <location>
        <position position="63"/>
    </location>
    <ligand>
        <name>[4Fe-4S] cluster</name>
        <dbReference type="ChEBI" id="CHEBI:49883"/>
        <note>4Fe-4S-S-AdoMet</note>
    </ligand>
</feature>
<dbReference type="Gene3D" id="3.20.20.70">
    <property type="entry name" value="Aldolase class I"/>
    <property type="match status" value="1"/>
</dbReference>
<dbReference type="InterPro" id="IPR058240">
    <property type="entry name" value="rSAM_sf"/>
</dbReference>
<protein>
    <recommendedName>
        <fullName evidence="6">Radical SAM core domain-containing protein</fullName>
    </recommendedName>
</protein>
<proteinExistence type="predicted"/>
<sequence length="294" mass="32902">MENQLLVPCRLCGHRCGVNRLTGERGLCRAGANIEIATYCLHHGEEPVISGTRGSGTIFFSHCSLRCVFCQNYQISQGDTDKRDTDIRDRGLVEIMLEMQERKAHNINLVSPTHYGPQIIEAIKVARAQGLTIPIVWNSSGYDSLELLEALDGIVDIYLPDLKYGDDAAALKYSGAKNYFETAKAAIFEMYRQVGTRLIVRHLVLPNGLAGSRRALDFLASLSPDIQVSLMAQYSPRHLAVRYPEINRPLSLTEYGSILEYAGKIGLENIFRQELTSQTAYLPDFERDQPFSDD</sequence>
<evidence type="ECO:0000256" key="1">
    <source>
        <dbReference type="ARBA" id="ARBA00022691"/>
    </source>
</evidence>
<dbReference type="SFLD" id="SFLDS00029">
    <property type="entry name" value="Radical_SAM"/>
    <property type="match status" value="1"/>
</dbReference>
<comment type="caution">
    <text evidence="7">The sequence shown here is derived from an EMBL/GenBank/DDBJ whole genome shotgun (WGS) entry which is preliminary data.</text>
</comment>
<dbReference type="GO" id="GO:0051536">
    <property type="term" value="F:iron-sulfur cluster binding"/>
    <property type="evidence" value="ECO:0007669"/>
    <property type="project" value="UniProtKB-KW"/>
</dbReference>
<dbReference type="CDD" id="cd01335">
    <property type="entry name" value="Radical_SAM"/>
    <property type="match status" value="1"/>
</dbReference>
<name>A0A1F4T7Y4_UNCSA</name>
<evidence type="ECO:0000313" key="7">
    <source>
        <dbReference type="EMBL" id="OGC28825.1"/>
    </source>
</evidence>
<gene>
    <name evidence="7" type="ORF">A3K49_07770</name>
</gene>
<keyword evidence="3 5" id="KW-0408">Iron</keyword>
<dbReference type="Pfam" id="PF04055">
    <property type="entry name" value="Radical_SAM"/>
    <property type="match status" value="1"/>
</dbReference>
<organism evidence="7 8">
    <name type="scientific">candidate division WOR-1 bacterium RIFOXYC12_FULL_54_18</name>
    <dbReference type="NCBI Taxonomy" id="1802584"/>
    <lineage>
        <taxon>Bacteria</taxon>
        <taxon>Bacillati</taxon>
        <taxon>Saganbacteria</taxon>
    </lineage>
</organism>
<keyword evidence="1 5" id="KW-0949">S-adenosyl-L-methionine</keyword>
<dbReference type="GO" id="GO:0003824">
    <property type="term" value="F:catalytic activity"/>
    <property type="evidence" value="ECO:0007669"/>
    <property type="project" value="InterPro"/>
</dbReference>